<dbReference type="InterPro" id="IPR051165">
    <property type="entry name" value="Multifunctional_ANK_Repeat"/>
</dbReference>
<evidence type="ECO:0000256" key="1">
    <source>
        <dbReference type="SAM" id="MobiDB-lite"/>
    </source>
</evidence>
<sequence>MKLCTCTSPDSPVEAPRPSLHGCDEQSKQPLASRRLFRKPSKLQTTLEVTRCKFGNTSRQVTPLGFDFTPQKDWTPIYHAVYHDREAALHHFLQSGVSPDDTAGTGVPLLCIAAARGHFELARVLLEAGAAINACLEKNGETALQIAIRGSQHQIIDLLLANGPNLEATTTHTGETPLHYAAVGSSSLVVVMKLLKLGAKYDAQNLEGQTPAAVALQAHNLHTAVAIINMARGKPKQLAKEKEMLLQHVEATVGQSSMTKDLIADIFAATCDSDSTVLIAAIEKNDAGLVEMFLEKGADPHRATAKGLLPIFAAVKFADLRVLKLLVQHGAAIVEQDLGNLNLLQVLLETSSTRSDESTAAMIDYLLAKGVDGLALYPDGKTLLHRAVNTDCDHVRVAKLLLRHGVDVNAQDNNGNTALHLASINGLANTTGLLLTARVDSTIVNSKKHTPLLCAVQNQQWSVVPLLAVSPAMTLWDAEGSTALHHIARSIPEDSATWTDIAAAAKPLCERDVCRSMRDRSGATSLIQAVRTLPEEGLPVVETLLSVGIKQRNCIGHEDHKGRDALHYAATLGKLVFVEVLLKHGAPIVLKDWADGKRQFKLPTDTREQTLKLITESDRLRQAHAAQKQPSLNQEMRIEIVSPERRSNSAISGYRADRNTEYRSRPSRNDIGKVSSTQHLRVPAHHQKQATSSPSFPARGSSRQRRSEEAIAEKPRAVFPPRVARPLTQVSSTYDQRIIKDATSHSPRYLADQPKATMKKLFSNPRSQDSSLAFSPHSLGKQQIPTASTKDEPAARSVPLVKEKQSLGPSPSPVPAMSSIESPMETTSLAPTKLEMLPSQPLLSSREETTTDAMNASTPSETPKPPTHPKHPTLPTSSTTASKPTMPDSLPLQPARADSGVSMTQKNITAHTLPPSNRTKPTFDGSAPTTKRQSGNELASWLAISNMLGRL</sequence>
<dbReference type="STRING" id="5454.A0A163LVZ7"/>
<dbReference type="PROSITE" id="PS50088">
    <property type="entry name" value="ANK_REPEAT"/>
    <property type="match status" value="7"/>
</dbReference>
<feature type="region of interest" description="Disordered" evidence="1">
    <location>
        <begin position="1"/>
        <end position="27"/>
    </location>
</feature>
<dbReference type="EMBL" id="JYNV01000031">
    <property type="protein sequence ID" value="KZM28171.1"/>
    <property type="molecule type" value="Genomic_DNA"/>
</dbReference>
<dbReference type="SUPFAM" id="SSF48403">
    <property type="entry name" value="Ankyrin repeat"/>
    <property type="match status" value="2"/>
</dbReference>
<reference evidence="2 3" key="1">
    <citation type="journal article" date="2016" name="Sci. Rep.">
        <title>Draft genome sequencing and secretome analysis of fungal phytopathogen Ascochyta rabiei provides insight into the necrotrophic effector repertoire.</title>
        <authorList>
            <person name="Verma S."/>
            <person name="Gazara R.K."/>
            <person name="Nizam S."/>
            <person name="Parween S."/>
            <person name="Chattopadhyay D."/>
            <person name="Verma P.K."/>
        </authorList>
    </citation>
    <scope>NUCLEOTIDE SEQUENCE [LARGE SCALE GENOMIC DNA]</scope>
    <source>
        <strain evidence="2 3">ArDII</strain>
    </source>
</reference>
<dbReference type="PANTHER" id="PTHR24123">
    <property type="entry name" value="ANKYRIN REPEAT-CONTAINING"/>
    <property type="match status" value="1"/>
</dbReference>
<dbReference type="AlphaFoldDB" id="A0A163LVZ7"/>
<keyword evidence="3" id="KW-1185">Reference proteome</keyword>
<organism evidence="2 3">
    <name type="scientific">Didymella rabiei</name>
    <name type="common">Chickpea ascochyta blight fungus</name>
    <name type="synonym">Mycosphaerella rabiei</name>
    <dbReference type="NCBI Taxonomy" id="5454"/>
    <lineage>
        <taxon>Eukaryota</taxon>
        <taxon>Fungi</taxon>
        <taxon>Dikarya</taxon>
        <taxon>Ascomycota</taxon>
        <taxon>Pezizomycotina</taxon>
        <taxon>Dothideomycetes</taxon>
        <taxon>Pleosporomycetidae</taxon>
        <taxon>Pleosporales</taxon>
        <taxon>Pleosporineae</taxon>
        <taxon>Didymellaceae</taxon>
        <taxon>Ascochyta</taxon>
    </lineage>
</organism>
<gene>
    <name evidence="2" type="ORF">ST47_g685</name>
</gene>
<dbReference type="InterPro" id="IPR036770">
    <property type="entry name" value="Ankyrin_rpt-contain_sf"/>
</dbReference>
<feature type="compositionally biased region" description="Basic and acidic residues" evidence="1">
    <location>
        <begin position="655"/>
        <end position="671"/>
    </location>
</feature>
<comment type="caution">
    <text evidence="2">The sequence shown here is derived from an EMBL/GenBank/DDBJ whole genome shotgun (WGS) entry which is preliminary data.</text>
</comment>
<protein>
    <submittedName>
        <fullName evidence="2">Uncharacterized protein</fullName>
    </submittedName>
</protein>
<dbReference type="InterPro" id="IPR002110">
    <property type="entry name" value="Ankyrin_rpt"/>
</dbReference>
<feature type="region of interest" description="Disordered" evidence="1">
    <location>
        <begin position="765"/>
        <end position="820"/>
    </location>
</feature>
<feature type="compositionally biased region" description="Polar residues" evidence="1">
    <location>
        <begin position="1"/>
        <end position="10"/>
    </location>
</feature>
<dbReference type="PROSITE" id="PS50297">
    <property type="entry name" value="ANK_REP_REGION"/>
    <property type="match status" value="5"/>
</dbReference>
<dbReference type="Pfam" id="PF00023">
    <property type="entry name" value="Ank"/>
    <property type="match status" value="1"/>
</dbReference>
<dbReference type="PRINTS" id="PR01415">
    <property type="entry name" value="ANKYRIN"/>
</dbReference>
<accession>A0A163LVZ7</accession>
<proteinExistence type="predicted"/>
<dbReference type="SMART" id="SM00248">
    <property type="entry name" value="ANK"/>
    <property type="match status" value="10"/>
</dbReference>
<name>A0A163LVZ7_DIDRA</name>
<dbReference type="OrthoDB" id="195446at2759"/>
<evidence type="ECO:0000313" key="2">
    <source>
        <dbReference type="EMBL" id="KZM28171.1"/>
    </source>
</evidence>
<dbReference type="PANTHER" id="PTHR24123:SF33">
    <property type="entry name" value="PROTEIN HOS4"/>
    <property type="match status" value="1"/>
</dbReference>
<dbReference type="Proteomes" id="UP000076837">
    <property type="component" value="Unassembled WGS sequence"/>
</dbReference>
<feature type="compositionally biased region" description="Polar residues" evidence="1">
    <location>
        <begin position="901"/>
        <end position="920"/>
    </location>
</feature>
<feature type="region of interest" description="Disordered" evidence="1">
    <location>
        <begin position="640"/>
        <end position="713"/>
    </location>
</feature>
<dbReference type="Gene3D" id="1.25.40.20">
    <property type="entry name" value="Ankyrin repeat-containing domain"/>
    <property type="match status" value="4"/>
</dbReference>
<dbReference type="Pfam" id="PF12796">
    <property type="entry name" value="Ank_2"/>
    <property type="match status" value="2"/>
</dbReference>
<evidence type="ECO:0000313" key="3">
    <source>
        <dbReference type="Proteomes" id="UP000076837"/>
    </source>
</evidence>
<feature type="region of interest" description="Disordered" evidence="1">
    <location>
        <begin position="842"/>
        <end position="935"/>
    </location>
</feature>